<evidence type="ECO:0000313" key="6">
    <source>
        <dbReference type="Proteomes" id="UP000694851"/>
    </source>
</evidence>
<dbReference type="GO" id="GO:0010494">
    <property type="term" value="C:cytoplasmic stress granule"/>
    <property type="evidence" value="ECO:0007669"/>
    <property type="project" value="TreeGrafter"/>
</dbReference>
<dbReference type="SUPFAM" id="SSF118310">
    <property type="entry name" value="AN1-like Zinc finger"/>
    <property type="match status" value="1"/>
</dbReference>
<evidence type="ECO:0000313" key="7">
    <source>
        <dbReference type="RefSeq" id="XP_019507486.1"/>
    </source>
</evidence>
<dbReference type="PANTHER" id="PTHR14677:SF37">
    <property type="entry name" value="AN1-TYPE ZINC FINGER PROTEIN 1"/>
    <property type="match status" value="1"/>
</dbReference>
<dbReference type="Pfam" id="PF01428">
    <property type="entry name" value="zf-AN1"/>
    <property type="match status" value="1"/>
</dbReference>
<evidence type="ECO:0000256" key="3">
    <source>
        <dbReference type="ARBA" id="ARBA00022833"/>
    </source>
</evidence>
<dbReference type="OrthoDB" id="431929at2759"/>
<reference evidence="7" key="1">
    <citation type="submission" date="2025-08" db="UniProtKB">
        <authorList>
            <consortium name="RefSeq"/>
        </authorList>
    </citation>
    <scope>IDENTIFICATION</scope>
    <source>
        <tissue evidence="7">Muscle</tissue>
    </source>
</reference>
<protein>
    <submittedName>
        <fullName evidence="7">AN1-type zinc finger protein 1</fullName>
    </submittedName>
</protein>
<keyword evidence="6" id="KW-1185">Reference proteome</keyword>
<dbReference type="PROSITE" id="PS51039">
    <property type="entry name" value="ZF_AN1"/>
    <property type="match status" value="1"/>
</dbReference>
<organism evidence="6 7">
    <name type="scientific">Hipposideros armiger</name>
    <name type="common">Great Himalayan leaf-nosed bat</name>
    <dbReference type="NCBI Taxonomy" id="186990"/>
    <lineage>
        <taxon>Eukaryota</taxon>
        <taxon>Metazoa</taxon>
        <taxon>Chordata</taxon>
        <taxon>Craniata</taxon>
        <taxon>Vertebrata</taxon>
        <taxon>Euteleostomi</taxon>
        <taxon>Mammalia</taxon>
        <taxon>Eutheria</taxon>
        <taxon>Laurasiatheria</taxon>
        <taxon>Chiroptera</taxon>
        <taxon>Yinpterochiroptera</taxon>
        <taxon>Rhinolophoidea</taxon>
        <taxon>Hipposideridae</taxon>
        <taxon>Hipposideros</taxon>
    </lineage>
</organism>
<dbReference type="GO" id="GO:0035617">
    <property type="term" value="P:stress granule disassembly"/>
    <property type="evidence" value="ECO:0007669"/>
    <property type="project" value="TreeGrafter"/>
</dbReference>
<evidence type="ECO:0000256" key="2">
    <source>
        <dbReference type="ARBA" id="ARBA00022771"/>
    </source>
</evidence>
<dbReference type="Gene3D" id="4.10.1110.10">
    <property type="entry name" value="AN1-like Zinc finger"/>
    <property type="match status" value="1"/>
</dbReference>
<name>A0A8B7S2C2_HIPAR</name>
<dbReference type="AlphaFoldDB" id="A0A8B7S2C2"/>
<accession>A0A8B7S2C2</accession>
<dbReference type="CTD" id="79752"/>
<gene>
    <name evidence="7" type="primary">ZFAND1</name>
</gene>
<evidence type="ECO:0000256" key="1">
    <source>
        <dbReference type="ARBA" id="ARBA00022723"/>
    </source>
</evidence>
<dbReference type="SMART" id="SM00154">
    <property type="entry name" value="ZnF_AN1"/>
    <property type="match status" value="1"/>
</dbReference>
<dbReference type="GO" id="GO:0008270">
    <property type="term" value="F:zinc ion binding"/>
    <property type="evidence" value="ECO:0007669"/>
    <property type="project" value="UniProtKB-KW"/>
</dbReference>
<dbReference type="InterPro" id="IPR000058">
    <property type="entry name" value="Znf_AN1"/>
</dbReference>
<proteinExistence type="predicted"/>
<keyword evidence="2 4" id="KW-0863">Zinc-finger</keyword>
<dbReference type="KEGG" id="hai:109387823"/>
<evidence type="ECO:0000259" key="5">
    <source>
        <dbReference type="PROSITE" id="PS51039"/>
    </source>
</evidence>
<dbReference type="GeneID" id="109387823"/>
<evidence type="ECO:0000256" key="4">
    <source>
        <dbReference type="PROSITE-ProRule" id="PRU00449"/>
    </source>
</evidence>
<dbReference type="RefSeq" id="XP_019507486.1">
    <property type="nucleotide sequence ID" value="XM_019651941.1"/>
</dbReference>
<keyword evidence="1" id="KW-0479">Metal-binding</keyword>
<keyword evidence="3" id="KW-0862">Zinc</keyword>
<dbReference type="PANTHER" id="PTHR14677">
    <property type="entry name" value="ARSENITE INDUCUBLE RNA ASSOCIATED PROTEIN AIP-1-RELATED"/>
    <property type="match status" value="1"/>
</dbReference>
<sequence>MAELDIGQHCQVEHCRQRDRQPWCCERCSRPFCLEHRSRESHGCPEVTVINEKPKPDAHSSYPCSFKGCAERELVPVLCPHYSGKCNVEVLRCLYAYPYFLDSKTGQTASKRRKGARHSETAAKVALMKLKMHADGDTSLPQVGLRDFEKQKSLNILEAPFYSSLPSSN</sequence>
<feature type="domain" description="AN1-type" evidence="5">
    <location>
        <begin position="4"/>
        <end position="52"/>
    </location>
</feature>
<dbReference type="Proteomes" id="UP000694851">
    <property type="component" value="Unplaced"/>
</dbReference>
<dbReference type="InterPro" id="IPR035896">
    <property type="entry name" value="AN1-like_Znf"/>
</dbReference>